<name>A0A1W0X5X2_HYPEX</name>
<protein>
    <recommendedName>
        <fullName evidence="4">EB domain-containing protein</fullName>
    </recommendedName>
</protein>
<dbReference type="AlphaFoldDB" id="A0A1W0X5X2"/>
<dbReference type="Proteomes" id="UP000192578">
    <property type="component" value="Unassembled WGS sequence"/>
</dbReference>
<evidence type="ECO:0008006" key="4">
    <source>
        <dbReference type="Google" id="ProtNLM"/>
    </source>
</evidence>
<dbReference type="EMBL" id="MTYJ01000014">
    <property type="protein sequence ID" value="OQV22997.1"/>
    <property type="molecule type" value="Genomic_DNA"/>
</dbReference>
<organism evidence="2 3">
    <name type="scientific">Hypsibius exemplaris</name>
    <name type="common">Freshwater tardigrade</name>
    <dbReference type="NCBI Taxonomy" id="2072580"/>
    <lineage>
        <taxon>Eukaryota</taxon>
        <taxon>Metazoa</taxon>
        <taxon>Ecdysozoa</taxon>
        <taxon>Tardigrada</taxon>
        <taxon>Eutardigrada</taxon>
        <taxon>Parachela</taxon>
        <taxon>Hypsibioidea</taxon>
        <taxon>Hypsibiidae</taxon>
        <taxon>Hypsibius</taxon>
    </lineage>
</organism>
<feature type="signal peptide" evidence="1">
    <location>
        <begin position="1"/>
        <end position="23"/>
    </location>
</feature>
<comment type="caution">
    <text evidence="2">The sequence shown here is derived from an EMBL/GenBank/DDBJ whole genome shotgun (WGS) entry which is preliminary data.</text>
</comment>
<sequence>MAFKAGFCLCASVLSCVIFGAEAVGNRAFLSKADVGSDSKKTAFGRLGLPCALAGEKCYDKMAVCTDVGAGFMDVCKCMEGYLLADGKCRKVPASDENMTEASFGGCPYAASLMAQHNQKKAAEKLAAAAGAGAAKSVSGVDSLI</sequence>
<keyword evidence="3" id="KW-1185">Reference proteome</keyword>
<reference evidence="3" key="1">
    <citation type="submission" date="2017-01" db="EMBL/GenBank/DDBJ databases">
        <title>Comparative genomics of anhydrobiosis in the tardigrade Hypsibius dujardini.</title>
        <authorList>
            <person name="Yoshida Y."/>
            <person name="Koutsovoulos G."/>
            <person name="Laetsch D."/>
            <person name="Stevens L."/>
            <person name="Kumar S."/>
            <person name="Horikawa D."/>
            <person name="Ishino K."/>
            <person name="Komine S."/>
            <person name="Tomita M."/>
            <person name="Blaxter M."/>
            <person name="Arakawa K."/>
        </authorList>
    </citation>
    <scope>NUCLEOTIDE SEQUENCE [LARGE SCALE GENOMIC DNA]</scope>
    <source>
        <strain evidence="3">Z151</strain>
    </source>
</reference>
<gene>
    <name evidence="2" type="ORF">BV898_03048</name>
</gene>
<dbReference type="PROSITE" id="PS51257">
    <property type="entry name" value="PROKAR_LIPOPROTEIN"/>
    <property type="match status" value="1"/>
</dbReference>
<evidence type="ECO:0000313" key="3">
    <source>
        <dbReference type="Proteomes" id="UP000192578"/>
    </source>
</evidence>
<keyword evidence="1" id="KW-0732">Signal</keyword>
<proteinExistence type="predicted"/>
<evidence type="ECO:0000256" key="1">
    <source>
        <dbReference type="SAM" id="SignalP"/>
    </source>
</evidence>
<evidence type="ECO:0000313" key="2">
    <source>
        <dbReference type="EMBL" id="OQV22997.1"/>
    </source>
</evidence>
<feature type="chain" id="PRO_5013162010" description="EB domain-containing protein" evidence="1">
    <location>
        <begin position="24"/>
        <end position="145"/>
    </location>
</feature>
<accession>A0A1W0X5X2</accession>